<feature type="region of interest" description="Disordered" evidence="2">
    <location>
        <begin position="269"/>
        <end position="288"/>
    </location>
</feature>
<feature type="compositionally biased region" description="Polar residues" evidence="2">
    <location>
        <begin position="269"/>
        <end position="280"/>
    </location>
</feature>
<sequence length="499" mass="55578">MSHLPNELGPSARAPRPASTFYKSLQDHTTKYRLRKLSSGSFQKEKIPRSERPSKTKVPPEQRMQGVRRGTAEVQIRRVKWWAVKRISVLTHKAHKAIRRSQELRQRILHARDETVDFLIPLFEELGTEPSAVLDAQKLAKRLDKKITKIENKIATVERRIRKLQRDIERVERKRDTKIRSYQLHIKNLTRKTEIGVEGTASKEDAGERAAANTRKATELWLHTRLNRHTRSCASFDRPLHRSKSRRGNSVEGIRVRWSGDLSVSNTVTIRPTESGTTGEISRSSSLDSISSSIVNVDAVVAIPADAIGEGLELDLKVVKREAPQRQFNPQEAVVKKKSDEGDAKVGGQNFQLEEKESRTESRTGRSGSGGGSSEEESKEESTTKPESESSEEASRGTPEASNEVGKGSEQGQEEVGQGPEERSEEGLKEVIEETQRAGAGASPTTEESPNPILEEESRDSGQGFEGGSEAGLEAGLEHLEEEGAKAEYENFEERPQEP</sequence>
<dbReference type="EMBL" id="JAABOE010000255">
    <property type="protein sequence ID" value="KAF3157222.1"/>
    <property type="molecule type" value="Genomic_DNA"/>
</dbReference>
<feature type="region of interest" description="Disordered" evidence="2">
    <location>
        <begin position="329"/>
        <end position="499"/>
    </location>
</feature>
<protein>
    <submittedName>
        <fullName evidence="4">Uncharacterized protein</fullName>
    </submittedName>
</protein>
<feature type="compositionally biased region" description="Basic and acidic residues" evidence="2">
    <location>
        <begin position="334"/>
        <end position="344"/>
    </location>
</feature>
<feature type="coiled-coil region" evidence="1">
    <location>
        <begin position="133"/>
        <end position="181"/>
    </location>
</feature>
<dbReference type="EMBL" id="WIPF01000025">
    <property type="protein sequence ID" value="KAF3225954.1"/>
    <property type="molecule type" value="Genomic_DNA"/>
</dbReference>
<dbReference type="AlphaFoldDB" id="A0A6G1LXT7"/>
<evidence type="ECO:0000256" key="2">
    <source>
        <dbReference type="SAM" id="MobiDB-lite"/>
    </source>
</evidence>
<feature type="compositionally biased region" description="Basic and acidic residues" evidence="2">
    <location>
        <begin position="476"/>
        <end position="499"/>
    </location>
</feature>
<feature type="region of interest" description="Disordered" evidence="2">
    <location>
        <begin position="1"/>
        <end position="70"/>
    </location>
</feature>
<feature type="compositionally biased region" description="Basic and acidic residues" evidence="2">
    <location>
        <begin position="353"/>
        <end position="364"/>
    </location>
</feature>
<feature type="compositionally biased region" description="Low complexity" evidence="2">
    <location>
        <begin position="404"/>
        <end position="419"/>
    </location>
</feature>
<comment type="caution">
    <text evidence="4">The sequence shown here is derived from an EMBL/GenBank/DDBJ whole genome shotgun (WGS) entry which is preliminary data.</text>
</comment>
<evidence type="ECO:0000313" key="3">
    <source>
        <dbReference type="EMBL" id="KAF3157222.1"/>
    </source>
</evidence>
<proteinExistence type="predicted"/>
<evidence type="ECO:0000313" key="5">
    <source>
        <dbReference type="Proteomes" id="UP000479691"/>
    </source>
</evidence>
<evidence type="ECO:0000256" key="1">
    <source>
        <dbReference type="SAM" id="Coils"/>
    </source>
</evidence>
<dbReference type="Proteomes" id="UP000483672">
    <property type="component" value="Unassembled WGS sequence"/>
</dbReference>
<dbReference type="Proteomes" id="UP000479691">
    <property type="component" value="Unassembled WGS sequence"/>
</dbReference>
<evidence type="ECO:0000313" key="4">
    <source>
        <dbReference type="EMBL" id="KAF3225954.1"/>
    </source>
</evidence>
<reference evidence="5 6" key="1">
    <citation type="submission" date="2019-06" db="EMBL/GenBank/DDBJ databases">
        <authorList>
            <person name="Palmer J.M."/>
        </authorList>
    </citation>
    <scope>NUCLEOTIDE SEQUENCE [LARGE SCALE GENOMIC DNA]</scope>
    <source>
        <strain evidence="4 6">TWF191</strain>
        <strain evidence="3 5">TWF788</strain>
    </source>
</reference>
<name>A0A6G1LXT7_ORBOL</name>
<feature type="compositionally biased region" description="Basic and acidic residues" evidence="2">
    <location>
        <begin position="43"/>
        <end position="60"/>
    </location>
</feature>
<accession>A0A6G1LXT7</accession>
<evidence type="ECO:0000313" key="6">
    <source>
        <dbReference type="Proteomes" id="UP000483672"/>
    </source>
</evidence>
<organism evidence="4 6">
    <name type="scientific">Orbilia oligospora</name>
    <name type="common">Nematode-trapping fungus</name>
    <name type="synonym">Arthrobotrys oligospora</name>
    <dbReference type="NCBI Taxonomy" id="2813651"/>
    <lineage>
        <taxon>Eukaryota</taxon>
        <taxon>Fungi</taxon>
        <taxon>Dikarya</taxon>
        <taxon>Ascomycota</taxon>
        <taxon>Pezizomycotina</taxon>
        <taxon>Orbiliomycetes</taxon>
        <taxon>Orbiliales</taxon>
        <taxon>Orbiliaceae</taxon>
        <taxon>Orbilia</taxon>
    </lineage>
</organism>
<keyword evidence="1" id="KW-0175">Coiled coil</keyword>
<feature type="compositionally biased region" description="Basic and acidic residues" evidence="2">
    <location>
        <begin position="420"/>
        <end position="436"/>
    </location>
</feature>
<gene>
    <name evidence="4" type="ORF">TWF191_004982</name>
    <name evidence="3" type="ORF">TWF788_005479</name>
</gene>